<evidence type="ECO:0000313" key="2">
    <source>
        <dbReference type="EMBL" id="GMR56108.1"/>
    </source>
</evidence>
<comment type="caution">
    <text evidence="2">The sequence shown here is derived from an EMBL/GenBank/DDBJ whole genome shotgun (WGS) entry which is preliminary data.</text>
</comment>
<keyword evidence="1" id="KW-0175">Coiled coil</keyword>
<gene>
    <name evidence="2" type="ORF">PMAYCL1PPCAC_26303</name>
</gene>
<organism evidence="2 3">
    <name type="scientific">Pristionchus mayeri</name>
    <dbReference type="NCBI Taxonomy" id="1317129"/>
    <lineage>
        <taxon>Eukaryota</taxon>
        <taxon>Metazoa</taxon>
        <taxon>Ecdysozoa</taxon>
        <taxon>Nematoda</taxon>
        <taxon>Chromadorea</taxon>
        <taxon>Rhabditida</taxon>
        <taxon>Rhabditina</taxon>
        <taxon>Diplogasteromorpha</taxon>
        <taxon>Diplogasteroidea</taxon>
        <taxon>Neodiplogasteridae</taxon>
        <taxon>Pristionchus</taxon>
    </lineage>
</organism>
<dbReference type="EMBL" id="BTRK01000005">
    <property type="protein sequence ID" value="GMR56108.1"/>
    <property type="molecule type" value="Genomic_DNA"/>
</dbReference>
<sequence>MERSDDTLQATSALEPIGNDAFEEVIKDMEAIQLEKDSAVARANAYEESFRKIAERLELAQKQLALQKELAEKRRKVAETEHQLAMAQGLNEVKDSAKRLEEAKQRRDAKLKKRGQK</sequence>
<reference evidence="3" key="1">
    <citation type="submission" date="2022-10" db="EMBL/GenBank/DDBJ databases">
        <title>Genome assembly of Pristionchus species.</title>
        <authorList>
            <person name="Yoshida K."/>
            <person name="Sommer R.J."/>
        </authorList>
    </citation>
    <scope>NUCLEOTIDE SEQUENCE [LARGE SCALE GENOMIC DNA]</scope>
    <source>
        <strain evidence="3">RS5460</strain>
    </source>
</reference>
<keyword evidence="3" id="KW-1185">Reference proteome</keyword>
<proteinExistence type="predicted"/>
<evidence type="ECO:0000313" key="3">
    <source>
        <dbReference type="Proteomes" id="UP001328107"/>
    </source>
</evidence>
<accession>A0AAN5D3X7</accession>
<dbReference type="Proteomes" id="UP001328107">
    <property type="component" value="Unassembled WGS sequence"/>
</dbReference>
<evidence type="ECO:0000256" key="1">
    <source>
        <dbReference type="SAM" id="Coils"/>
    </source>
</evidence>
<protein>
    <submittedName>
        <fullName evidence="2">Uncharacterized protein</fullName>
    </submittedName>
</protein>
<dbReference type="AlphaFoldDB" id="A0AAN5D3X7"/>
<name>A0AAN5D3X7_9BILA</name>
<feature type="coiled-coil region" evidence="1">
    <location>
        <begin position="29"/>
        <end position="113"/>
    </location>
</feature>